<proteinExistence type="predicted"/>
<dbReference type="Proteomes" id="UP000729402">
    <property type="component" value="Unassembled WGS sequence"/>
</dbReference>
<organism evidence="1 2">
    <name type="scientific">Zizania palustris</name>
    <name type="common">Northern wild rice</name>
    <dbReference type="NCBI Taxonomy" id="103762"/>
    <lineage>
        <taxon>Eukaryota</taxon>
        <taxon>Viridiplantae</taxon>
        <taxon>Streptophyta</taxon>
        <taxon>Embryophyta</taxon>
        <taxon>Tracheophyta</taxon>
        <taxon>Spermatophyta</taxon>
        <taxon>Magnoliopsida</taxon>
        <taxon>Liliopsida</taxon>
        <taxon>Poales</taxon>
        <taxon>Poaceae</taxon>
        <taxon>BOP clade</taxon>
        <taxon>Oryzoideae</taxon>
        <taxon>Oryzeae</taxon>
        <taxon>Zizaniinae</taxon>
        <taxon>Zizania</taxon>
    </lineage>
</organism>
<reference evidence="1" key="2">
    <citation type="submission" date="2021-02" db="EMBL/GenBank/DDBJ databases">
        <authorList>
            <person name="Kimball J.A."/>
            <person name="Haas M.W."/>
            <person name="Macchietto M."/>
            <person name="Kono T."/>
            <person name="Duquette J."/>
            <person name="Shao M."/>
        </authorList>
    </citation>
    <scope>NUCLEOTIDE SEQUENCE</scope>
    <source>
        <tissue evidence="1">Fresh leaf tissue</tissue>
    </source>
</reference>
<dbReference type="AlphaFoldDB" id="A0A8J5TB69"/>
<comment type="caution">
    <text evidence="1">The sequence shown here is derived from an EMBL/GenBank/DDBJ whole genome shotgun (WGS) entry which is preliminary data.</text>
</comment>
<sequence>MQPCQRSQPKQCLGASVFTPAWGNAFSVASFHVRKMFTPEASCSGIRHRGELLTLCCQFAVDPPLNAVHRAKPKVCSWGPPGNRKKQATVCMPRSPWRGENFGFRRW</sequence>
<gene>
    <name evidence="1" type="ORF">GUJ93_ZPchr0015g6804</name>
</gene>
<reference evidence="1" key="1">
    <citation type="journal article" date="2021" name="bioRxiv">
        <title>Whole Genome Assembly and Annotation of Northern Wild Rice, Zizania palustris L., Supports a Whole Genome Duplication in the Zizania Genus.</title>
        <authorList>
            <person name="Haas M."/>
            <person name="Kono T."/>
            <person name="Macchietto M."/>
            <person name="Millas R."/>
            <person name="McGilp L."/>
            <person name="Shao M."/>
            <person name="Duquette J."/>
            <person name="Hirsch C.N."/>
            <person name="Kimball J."/>
        </authorList>
    </citation>
    <scope>NUCLEOTIDE SEQUENCE</scope>
    <source>
        <tissue evidence="1">Fresh leaf tissue</tissue>
    </source>
</reference>
<evidence type="ECO:0000313" key="1">
    <source>
        <dbReference type="EMBL" id="KAG8083459.1"/>
    </source>
</evidence>
<dbReference type="EMBL" id="JAAALK010000085">
    <property type="protein sequence ID" value="KAG8083459.1"/>
    <property type="molecule type" value="Genomic_DNA"/>
</dbReference>
<evidence type="ECO:0000313" key="2">
    <source>
        <dbReference type="Proteomes" id="UP000729402"/>
    </source>
</evidence>
<accession>A0A8J5TB69</accession>
<name>A0A8J5TB69_ZIZPA</name>
<protein>
    <submittedName>
        <fullName evidence="1">Uncharacterized protein</fullName>
    </submittedName>
</protein>
<keyword evidence="2" id="KW-1185">Reference proteome</keyword>